<dbReference type="Proteomes" id="UP001451303">
    <property type="component" value="Unassembled WGS sequence"/>
</dbReference>
<reference evidence="2 3" key="1">
    <citation type="submission" date="2023-09" db="EMBL/GenBank/DDBJ databases">
        <title>Multi-omics analysis of a traditional fermented food reveals byproduct-associated fungal strains for waste-to-food upcycling.</title>
        <authorList>
            <consortium name="Lawrence Berkeley National Laboratory"/>
            <person name="Rekdal V.M."/>
            <person name="Villalobos-Escobedo J.M."/>
            <person name="Rodriguez-Valeron N."/>
            <person name="Garcia M.O."/>
            <person name="Vasquez D.P."/>
            <person name="Damayanti I."/>
            <person name="Sorensen P.M."/>
            <person name="Baidoo E.E."/>
            <person name="De Carvalho A.C."/>
            <person name="Riley R."/>
            <person name="Lipzen A."/>
            <person name="He G."/>
            <person name="Yan M."/>
            <person name="Haridas S."/>
            <person name="Daum C."/>
            <person name="Yoshinaga Y."/>
            <person name="Ng V."/>
            <person name="Grigoriev I.V."/>
            <person name="Munk R."/>
            <person name="Nuraida L."/>
            <person name="Wijaya C.H."/>
            <person name="Morales P.-C."/>
            <person name="Keasling J.D."/>
        </authorList>
    </citation>
    <scope>NUCLEOTIDE SEQUENCE [LARGE SCALE GENOMIC DNA]</scope>
    <source>
        <strain evidence="2 3">FGSC 2613</strain>
    </source>
</reference>
<protein>
    <recommendedName>
        <fullName evidence="4">Secreted protein</fullName>
    </recommendedName>
</protein>
<proteinExistence type="predicted"/>
<comment type="caution">
    <text evidence="2">The sequence shown here is derived from an EMBL/GenBank/DDBJ whole genome shotgun (WGS) entry which is preliminary data.</text>
</comment>
<dbReference type="EMBL" id="JAVLET010000004">
    <property type="protein sequence ID" value="KAL0470254.1"/>
    <property type="molecule type" value="Genomic_DNA"/>
</dbReference>
<accession>A0ABR3DCB1</accession>
<evidence type="ECO:0000256" key="1">
    <source>
        <dbReference type="SAM" id="SignalP"/>
    </source>
</evidence>
<evidence type="ECO:0000313" key="2">
    <source>
        <dbReference type="EMBL" id="KAL0470254.1"/>
    </source>
</evidence>
<name>A0ABR3DCB1_NEUIN</name>
<feature type="signal peptide" evidence="1">
    <location>
        <begin position="1"/>
        <end position="23"/>
    </location>
</feature>
<evidence type="ECO:0008006" key="4">
    <source>
        <dbReference type="Google" id="ProtNLM"/>
    </source>
</evidence>
<organism evidence="2 3">
    <name type="scientific">Neurospora intermedia</name>
    <dbReference type="NCBI Taxonomy" id="5142"/>
    <lineage>
        <taxon>Eukaryota</taxon>
        <taxon>Fungi</taxon>
        <taxon>Dikarya</taxon>
        <taxon>Ascomycota</taxon>
        <taxon>Pezizomycotina</taxon>
        <taxon>Sordariomycetes</taxon>
        <taxon>Sordariomycetidae</taxon>
        <taxon>Sordariales</taxon>
        <taxon>Sordariaceae</taxon>
        <taxon>Neurospora</taxon>
    </lineage>
</organism>
<keyword evidence="1" id="KW-0732">Signal</keyword>
<sequence length="86" mass="9935">MFALLSLYSILSLLYLCPYHVLIIPSTQPTQFSRTMLVWCWQNSKYARHFVVSQSVCSIKGHSSLTTFLLGFMLLRLIQTAKKSLY</sequence>
<keyword evidence="3" id="KW-1185">Reference proteome</keyword>
<feature type="chain" id="PRO_5047484601" description="Secreted protein" evidence="1">
    <location>
        <begin position="24"/>
        <end position="86"/>
    </location>
</feature>
<evidence type="ECO:0000313" key="3">
    <source>
        <dbReference type="Proteomes" id="UP001451303"/>
    </source>
</evidence>
<gene>
    <name evidence="2" type="ORF">QR685DRAFT_523185</name>
</gene>